<gene>
    <name evidence="1" type="ordered locus">Tresu_1872</name>
</gene>
<dbReference type="AlphaFoldDB" id="F2NSI7"/>
<proteinExistence type="predicted"/>
<dbReference type="STRING" id="869209.Tresu_1872"/>
<dbReference type="Gene3D" id="1.25.40.10">
    <property type="entry name" value="Tetratricopeptide repeat domain"/>
    <property type="match status" value="1"/>
</dbReference>
<reference evidence="2" key="2">
    <citation type="submission" date="2011-04" db="EMBL/GenBank/DDBJ databases">
        <title>The complete genome of chromosome of Treponema succinifaciens DSM 2489.</title>
        <authorList>
            <person name="Lucas S."/>
            <person name="Copeland A."/>
            <person name="Lapidus A."/>
            <person name="Bruce D."/>
            <person name="Goodwin L."/>
            <person name="Pitluck S."/>
            <person name="Peters L."/>
            <person name="Kyrpides N."/>
            <person name="Mavromatis K."/>
            <person name="Ivanova N."/>
            <person name="Ovchinnikova G."/>
            <person name="Teshima H."/>
            <person name="Detter J.C."/>
            <person name="Tapia R."/>
            <person name="Han C."/>
            <person name="Land M."/>
            <person name="Hauser L."/>
            <person name="Markowitz V."/>
            <person name="Cheng J.-F."/>
            <person name="Hugenholtz P."/>
            <person name="Woyke T."/>
            <person name="Wu D."/>
            <person name="Gronow S."/>
            <person name="Wellnitz S."/>
            <person name="Brambilla E."/>
            <person name="Klenk H.-P."/>
            <person name="Eisen J.A."/>
        </authorList>
    </citation>
    <scope>NUCLEOTIDE SEQUENCE [LARGE SCALE GENOMIC DNA]</scope>
    <source>
        <strain evidence="2">ATCC 33096 / DSM 2489 / 6091</strain>
    </source>
</reference>
<evidence type="ECO:0000313" key="2">
    <source>
        <dbReference type="Proteomes" id="UP000006852"/>
    </source>
</evidence>
<dbReference type="GeneID" id="302999011"/>
<sequence length="312" mass="35679">MGIQSENALCDAFKLIEICNISEASEMLKDALTINLDDESIVFAIKCCGFWIDTLNSIPSLSSFEQGETLLNQWKQFVFITGKKSEKYERTIYSFKKGIFSLALECYSKAADEKDSRLKSEILRKTGLCYKKLGSYEVALNFLREANGTLSGQAAIVAEVADCYALCGETKNAKMLFREAFYIDAKKIDFFFLDSPMIKALINKVEEIGYTGEALQEWVAVYGVILEVFTVKRLLRAQEVIRLRQEIFARESEMKDPGSNKEVIKPRLLNLYFWLIDYYISSKEKSSSISEVMLKMKILDPEIHNLYRFGNL</sequence>
<dbReference type="EMBL" id="CP002631">
    <property type="protein sequence ID" value="AEB14761.1"/>
    <property type="molecule type" value="Genomic_DNA"/>
</dbReference>
<accession>F2NSI7</accession>
<dbReference type="HOGENOM" id="CLU_891215_0_0_12"/>
<dbReference type="KEGG" id="tsu:Tresu_1872"/>
<dbReference type="SUPFAM" id="SSF48452">
    <property type="entry name" value="TPR-like"/>
    <property type="match status" value="1"/>
</dbReference>
<organism evidence="1 2">
    <name type="scientific">Treponema succinifaciens (strain ATCC 33096 / DSM 2489 / 6091)</name>
    <dbReference type="NCBI Taxonomy" id="869209"/>
    <lineage>
        <taxon>Bacteria</taxon>
        <taxon>Pseudomonadati</taxon>
        <taxon>Spirochaetota</taxon>
        <taxon>Spirochaetia</taxon>
        <taxon>Spirochaetales</taxon>
        <taxon>Treponemataceae</taxon>
        <taxon>Treponema</taxon>
    </lineage>
</organism>
<dbReference type="eggNOG" id="COG3063">
    <property type="taxonomic scope" value="Bacteria"/>
</dbReference>
<dbReference type="OrthoDB" id="350674at2"/>
<reference evidence="1 2" key="1">
    <citation type="journal article" date="2011" name="Stand. Genomic Sci.">
        <title>Complete genome sequence of Treponema succinifaciens type strain (6091).</title>
        <authorList>
            <person name="Han C."/>
            <person name="Gronow S."/>
            <person name="Teshima H."/>
            <person name="Lapidus A."/>
            <person name="Nolan M."/>
            <person name="Lucas S."/>
            <person name="Hammon N."/>
            <person name="Deshpande S."/>
            <person name="Cheng J.F."/>
            <person name="Zeytun A."/>
            <person name="Tapia R."/>
            <person name="Goodwin L."/>
            <person name="Pitluck S."/>
            <person name="Liolios K."/>
            <person name="Pagani I."/>
            <person name="Ivanova N."/>
            <person name="Mavromatis K."/>
            <person name="Mikhailova N."/>
            <person name="Huntemann M."/>
            <person name="Pati A."/>
            <person name="Chen A."/>
            <person name="Palaniappan K."/>
            <person name="Land M."/>
            <person name="Hauser L."/>
            <person name="Brambilla E.M."/>
            <person name="Rohde M."/>
            <person name="Goker M."/>
            <person name="Woyke T."/>
            <person name="Bristow J."/>
            <person name="Eisen J.A."/>
            <person name="Markowitz V."/>
            <person name="Hugenholtz P."/>
            <person name="Kyrpides N.C."/>
            <person name="Klenk H.P."/>
            <person name="Detter J.C."/>
        </authorList>
    </citation>
    <scope>NUCLEOTIDE SEQUENCE [LARGE SCALE GENOMIC DNA]</scope>
    <source>
        <strain evidence="2">ATCC 33096 / DSM 2489 / 6091</strain>
    </source>
</reference>
<dbReference type="RefSeq" id="WP_013702042.1">
    <property type="nucleotide sequence ID" value="NC_015385.1"/>
</dbReference>
<evidence type="ECO:0000313" key="1">
    <source>
        <dbReference type="EMBL" id="AEB14761.1"/>
    </source>
</evidence>
<protein>
    <submittedName>
        <fullName evidence="1">TPR domain-containing protein</fullName>
    </submittedName>
</protein>
<name>F2NSI7_TRES6</name>
<dbReference type="InterPro" id="IPR011990">
    <property type="entry name" value="TPR-like_helical_dom_sf"/>
</dbReference>
<dbReference type="Proteomes" id="UP000006852">
    <property type="component" value="Chromosome"/>
</dbReference>
<keyword evidence="2" id="KW-1185">Reference proteome</keyword>